<keyword evidence="1" id="KW-0732">Signal</keyword>
<dbReference type="InterPro" id="IPR010870">
    <property type="entry name" value="Porin_O/P"/>
</dbReference>
<name>D3DGX2_HYDTT</name>
<organism evidence="2 3">
    <name type="scientific">Hydrogenobacter thermophilus (strain DSM 6534 / IAM 12695 / TK-6)</name>
    <dbReference type="NCBI Taxonomy" id="608538"/>
    <lineage>
        <taxon>Bacteria</taxon>
        <taxon>Pseudomonadati</taxon>
        <taxon>Aquificota</taxon>
        <taxon>Aquificia</taxon>
        <taxon>Aquificales</taxon>
        <taxon>Aquificaceae</taxon>
        <taxon>Hydrogenobacter</taxon>
    </lineage>
</organism>
<dbReference type="SUPFAM" id="SSF56935">
    <property type="entry name" value="Porins"/>
    <property type="match status" value="1"/>
</dbReference>
<dbReference type="KEGG" id="hte:Hydth_0611"/>
<dbReference type="InterPro" id="IPR023614">
    <property type="entry name" value="Porin_dom_sf"/>
</dbReference>
<evidence type="ECO:0000313" key="2">
    <source>
        <dbReference type="EMBL" id="BAI69074.1"/>
    </source>
</evidence>
<dbReference type="Gene3D" id="2.40.160.10">
    <property type="entry name" value="Porin"/>
    <property type="match status" value="1"/>
</dbReference>
<sequence>MRKSLLAMAALMGATVLPSQAAVIRVDEDTFANMGLKLQIWAQHLGKTTPGGKDYNDFSINGARVYFSGQVNKFVQFGANLDFALYQGSSGRTNHGGTRESRANDAFINLKPMEEFQIMAGVYRLPFSRASLTDSYTYLIPTGYGYSTRGNLFAPFTIGSNVANAYRDTGLTVWGNIADGMLKYQIGIFDGRWDHVHPLGVKDNLAFAGRIQFTPTMLGFKGEKGFTLADTYLGKQNVLSIGLGYNTQKWDNGAGDSATGKAWTVDAMWEQKFGDIVPNLQLGYQDRKDMPAGTTSPIAKSKDRAYYVQGQLLYDQVVGLGKPALAIRYEKLDDRTAANKDTNRTGVFLNYYIKGQDAKIQLGADVVSLKNKSPNEKNYTDWTLALQTQF</sequence>
<accession>D3DGX2</accession>
<dbReference type="AlphaFoldDB" id="D3DGX2"/>
<dbReference type="STRING" id="608538.HTH_0612"/>
<dbReference type="OrthoDB" id="9777896at2"/>
<dbReference type="eggNOG" id="COG3203">
    <property type="taxonomic scope" value="Bacteria"/>
</dbReference>
<gene>
    <name evidence="2" type="ordered locus">HTH_0612</name>
</gene>
<dbReference type="EMBL" id="AP011112">
    <property type="protein sequence ID" value="BAI69074.1"/>
    <property type="molecule type" value="Genomic_DNA"/>
</dbReference>
<dbReference type="KEGG" id="hth:HTH_0612"/>
<dbReference type="RefSeq" id="WP_012963256.1">
    <property type="nucleotide sequence ID" value="NC_013799.1"/>
</dbReference>
<dbReference type="Proteomes" id="UP000002574">
    <property type="component" value="Chromosome"/>
</dbReference>
<evidence type="ECO:0008006" key="4">
    <source>
        <dbReference type="Google" id="ProtNLM"/>
    </source>
</evidence>
<keyword evidence="3" id="KW-1185">Reference proteome</keyword>
<reference evidence="2 3" key="1">
    <citation type="journal article" date="2010" name="J. Bacteriol.">
        <title>Complete genome sequence of the thermophilic, obligately chemolithoautotrophic hydrogen-oxidizing bacterium Hydrogenobacter thermophilus TK-6.</title>
        <authorList>
            <person name="Arai H."/>
            <person name="Kanbe H."/>
            <person name="Ishii M."/>
            <person name="Igarashi Y."/>
        </authorList>
    </citation>
    <scope>NUCLEOTIDE SEQUENCE [LARGE SCALE GENOMIC DNA]</scope>
    <source>
        <strain evidence="3">DSM 6534 / IAM 12695 / TK-6</strain>
    </source>
</reference>
<evidence type="ECO:0000313" key="3">
    <source>
        <dbReference type="Proteomes" id="UP000002574"/>
    </source>
</evidence>
<protein>
    <recommendedName>
        <fullName evidence="4">Short chain amide porin</fullName>
    </recommendedName>
</protein>
<feature type="chain" id="PRO_5003042438" description="Short chain amide porin" evidence="1">
    <location>
        <begin position="22"/>
        <end position="390"/>
    </location>
</feature>
<proteinExistence type="predicted"/>
<evidence type="ECO:0000256" key="1">
    <source>
        <dbReference type="SAM" id="SignalP"/>
    </source>
</evidence>
<dbReference type="PATRIC" id="fig|608538.5.peg.614"/>
<dbReference type="Pfam" id="PF07396">
    <property type="entry name" value="Porin_O_P"/>
    <property type="match status" value="1"/>
</dbReference>
<feature type="signal peptide" evidence="1">
    <location>
        <begin position="1"/>
        <end position="21"/>
    </location>
</feature>